<gene>
    <name evidence="1" type="primary">CUN025</name>
</gene>
<protein>
    <submittedName>
        <fullName evidence="1">CUN025 putative lef-2 late expression factor 2, N4_Mtase motif, similar to AcMNPV ORF6</fullName>
    </submittedName>
</protein>
<evidence type="ECO:0000313" key="2">
    <source>
        <dbReference type="Proteomes" id="UP000006635"/>
    </source>
</evidence>
<name>Q919P4_NPVCO</name>
<dbReference type="GeneID" id="921891"/>
<sequence length="225" mass="25293">MEHILLTSPPYRLALEQVCAPLDPSTRFVRHGTIVAPISKAEALRYTRRAKVMEPQVNFTPNSTPQTGECLKLSYESKLCAMNEIIVAYQGLPPCIANGLYRMFVSPVGYREANSLRFNVAAYLNKKSRCPCPKSSVDSCVYKTLCWLMDNKAELCSELYNVWTKGMSPFNCSKAKLQTTKSGIPLCPSLNGECGEVRNPMVLFKKTLVVQPLVRKRKLDVDEEF</sequence>
<organism evidence="1 2">
    <name type="scientific">Culex nigripalpus nucleopolyhedrovirus (isolate Florida/1997)</name>
    <name type="common">CuniNPV</name>
    <dbReference type="NCBI Taxonomy" id="645993"/>
    <lineage>
        <taxon>Viruses</taxon>
        <taxon>Viruses incertae sedis</taxon>
        <taxon>Naldaviricetes</taxon>
        <taxon>Lefavirales</taxon>
        <taxon>Baculoviridae</taxon>
        <taxon>Deltabaculovirus</taxon>
    </lineage>
</organism>
<dbReference type="KEGG" id="vg:921891"/>
<dbReference type="GO" id="GO:0051539">
    <property type="term" value="F:4 iron, 4 sulfur cluster binding"/>
    <property type="evidence" value="ECO:0007669"/>
    <property type="project" value="UniProtKB-KW"/>
</dbReference>
<dbReference type="RefSeq" id="NP_203329.1">
    <property type="nucleotide sequence ID" value="NC_003084.1"/>
</dbReference>
<evidence type="ECO:0000313" key="1">
    <source>
        <dbReference type="EMBL" id="AAK94103.1"/>
    </source>
</evidence>
<dbReference type="Proteomes" id="UP000006635">
    <property type="component" value="Segment"/>
</dbReference>
<accession>Q919P4</accession>
<reference evidence="1 2" key="1">
    <citation type="journal article" date="2001" name="J. Virol.">
        <title>Genome sequence of a baculovirus pathogenic for Culex nigripalpus.</title>
        <authorList>
            <person name="Afonso C.L."/>
            <person name="Tulman E.R."/>
            <person name="Lu Z."/>
            <person name="Balinsky C.A."/>
            <person name="Moser B.A."/>
            <person name="Becnel J.J."/>
            <person name="Rock D.L."/>
            <person name="Kutish G.F."/>
        </authorList>
    </citation>
    <scope>NUCLEOTIDE SEQUENCE [LARGE SCALE GENOMIC DNA]</scope>
    <source>
        <strain evidence="2">Isolate Florida/1997</strain>
    </source>
</reference>
<dbReference type="GO" id="GO:0046872">
    <property type="term" value="F:metal ion binding"/>
    <property type="evidence" value="ECO:0007669"/>
    <property type="project" value="UniProtKB-KW"/>
</dbReference>
<dbReference type="GO" id="GO:0006269">
    <property type="term" value="P:DNA replication, synthesis of primer"/>
    <property type="evidence" value="ECO:0007669"/>
    <property type="project" value="UniProtKB-KW"/>
</dbReference>
<proteinExistence type="predicted"/>
<keyword evidence="2" id="KW-1185">Reference proteome</keyword>
<dbReference type="EMBL" id="AF403738">
    <property type="protein sequence ID" value="AAK94103.1"/>
    <property type="molecule type" value="Genomic_DNA"/>
</dbReference>
<organismHost>
    <name type="scientific">Culex nigripalpus</name>
    <dbReference type="NCBI Taxonomy" id="42429"/>
</organismHost>